<feature type="transmembrane region" description="Helical" evidence="1">
    <location>
        <begin position="37"/>
        <end position="60"/>
    </location>
</feature>
<accession>Q2J6M5</accession>
<dbReference type="KEGG" id="fra:Francci3_3715"/>
<keyword evidence="1" id="KW-0812">Transmembrane</keyword>
<dbReference type="RefSeq" id="WP_011438091.1">
    <property type="nucleotide sequence ID" value="NC_007777.1"/>
</dbReference>
<evidence type="ECO:0000313" key="2">
    <source>
        <dbReference type="EMBL" id="ABD13067.1"/>
    </source>
</evidence>
<keyword evidence="1" id="KW-0472">Membrane</keyword>
<dbReference type="HOGENOM" id="CLU_124484_1_0_11"/>
<keyword evidence="3" id="KW-1185">Reference proteome</keyword>
<evidence type="ECO:0000313" key="3">
    <source>
        <dbReference type="Proteomes" id="UP000001937"/>
    </source>
</evidence>
<proteinExistence type="predicted"/>
<feature type="transmembrane region" description="Helical" evidence="1">
    <location>
        <begin position="101"/>
        <end position="120"/>
    </location>
</feature>
<organism evidence="2 3">
    <name type="scientific">Frankia casuarinae (strain DSM 45818 / CECT 9043 / HFP020203 / CcI3)</name>
    <dbReference type="NCBI Taxonomy" id="106370"/>
    <lineage>
        <taxon>Bacteria</taxon>
        <taxon>Bacillati</taxon>
        <taxon>Actinomycetota</taxon>
        <taxon>Actinomycetes</taxon>
        <taxon>Frankiales</taxon>
        <taxon>Frankiaceae</taxon>
        <taxon>Frankia</taxon>
    </lineage>
</organism>
<dbReference type="EMBL" id="CP000249">
    <property type="protein sequence ID" value="ABD13067.1"/>
    <property type="molecule type" value="Genomic_DNA"/>
</dbReference>
<dbReference type="Proteomes" id="UP000001937">
    <property type="component" value="Chromosome"/>
</dbReference>
<dbReference type="STRING" id="106370.Francci3_3715"/>
<evidence type="ECO:0000256" key="1">
    <source>
        <dbReference type="SAM" id="Phobius"/>
    </source>
</evidence>
<protein>
    <recommendedName>
        <fullName evidence="4">ATP synthase protein I</fullName>
    </recommendedName>
</protein>
<gene>
    <name evidence="2" type="ordered locus">Francci3_3715</name>
</gene>
<dbReference type="OrthoDB" id="3217779at2"/>
<sequence length="144" mass="14884">MIVPAARVIRLGAALTGVLAVPAVGLAAVLRGGTGALSAAVGLMIVMAFFGISKVAVGAVARRAPHLLLPAALGTYAAKVALLGVLLVVIQDTEALDLPAFAWSIFAGVFGWMGAELWVATHTRMPFYDPERPGAWDASRRPPV</sequence>
<name>Q2J6M5_FRACC</name>
<feature type="transmembrane region" description="Helical" evidence="1">
    <location>
        <begin position="67"/>
        <end position="89"/>
    </location>
</feature>
<dbReference type="AlphaFoldDB" id="Q2J6M5"/>
<keyword evidence="1" id="KW-1133">Transmembrane helix</keyword>
<evidence type="ECO:0008006" key="4">
    <source>
        <dbReference type="Google" id="ProtNLM"/>
    </source>
</evidence>
<reference evidence="2 3" key="1">
    <citation type="journal article" date="2007" name="Genome Res.">
        <title>Genome characteristics of facultatively symbiotic Frankia sp. strains reflect host range and host plant biogeography.</title>
        <authorList>
            <person name="Normand P."/>
            <person name="Lapierre P."/>
            <person name="Tisa L.S."/>
            <person name="Gogarten J.P."/>
            <person name="Alloisio N."/>
            <person name="Bagnarol E."/>
            <person name="Bassi C.A."/>
            <person name="Berry A.M."/>
            <person name="Bickhart D.M."/>
            <person name="Choisne N."/>
            <person name="Couloux A."/>
            <person name="Cournoyer B."/>
            <person name="Cruveiller S."/>
            <person name="Daubin V."/>
            <person name="Demange N."/>
            <person name="Francino M.P."/>
            <person name="Goltsman E."/>
            <person name="Huang Y."/>
            <person name="Kopp O.R."/>
            <person name="Labarre L."/>
            <person name="Lapidus A."/>
            <person name="Lavire C."/>
            <person name="Marechal J."/>
            <person name="Martinez M."/>
            <person name="Mastronunzio J.E."/>
            <person name="Mullin B.C."/>
            <person name="Niemann J."/>
            <person name="Pujic P."/>
            <person name="Rawnsley T."/>
            <person name="Rouy Z."/>
            <person name="Schenowitz C."/>
            <person name="Sellstedt A."/>
            <person name="Tavares F."/>
            <person name="Tomkins J.P."/>
            <person name="Vallenet D."/>
            <person name="Valverde C."/>
            <person name="Wall L.G."/>
            <person name="Wang Y."/>
            <person name="Medigue C."/>
            <person name="Benson D.R."/>
        </authorList>
    </citation>
    <scope>NUCLEOTIDE SEQUENCE [LARGE SCALE GENOMIC DNA]</scope>
    <source>
        <strain evidence="3">DSM 45818 / CECT 9043 / CcI3</strain>
    </source>
</reference>